<feature type="repeat" description="ANK" evidence="4">
    <location>
        <begin position="83"/>
        <end position="116"/>
    </location>
</feature>
<name>A0A6J2UYU5_CHACN</name>
<dbReference type="CTD" id="560938"/>
<dbReference type="SMART" id="SM00248">
    <property type="entry name" value="ANK"/>
    <property type="match status" value="3"/>
</dbReference>
<dbReference type="PROSITE" id="PS50297">
    <property type="entry name" value="ANK_REP_REGION"/>
    <property type="match status" value="1"/>
</dbReference>
<reference evidence="7" key="1">
    <citation type="submission" date="2025-08" db="UniProtKB">
        <authorList>
            <consortium name="RefSeq"/>
        </authorList>
    </citation>
    <scope>IDENTIFICATION</scope>
</reference>
<feature type="compositionally biased region" description="Low complexity" evidence="5">
    <location>
        <begin position="487"/>
        <end position="497"/>
    </location>
</feature>
<dbReference type="AlphaFoldDB" id="A0A6J2UYU5"/>
<dbReference type="Pfam" id="PF12796">
    <property type="entry name" value="Ank_2"/>
    <property type="match status" value="1"/>
</dbReference>
<dbReference type="PRINTS" id="PR01415">
    <property type="entry name" value="ANKYRIN"/>
</dbReference>
<proteinExistence type="inferred from homology"/>
<dbReference type="PROSITE" id="PS50088">
    <property type="entry name" value="ANK_REPEAT"/>
    <property type="match status" value="2"/>
</dbReference>
<evidence type="ECO:0000313" key="7">
    <source>
        <dbReference type="RefSeq" id="XP_030624181.1"/>
    </source>
</evidence>
<accession>A0A6J2UYU5</accession>
<evidence type="ECO:0000256" key="5">
    <source>
        <dbReference type="SAM" id="MobiDB-lite"/>
    </source>
</evidence>
<dbReference type="GeneID" id="115807377"/>
<sequence length="551" mass="60368">MDGTETVNTDGNSLLRAVYLSRLRLTRLLLEGGAYINESNERGETPLMVACKSRHTDSQSVSKAKMVKYLLESGADPNIQDKTGKTALMHACLNLAGPEVASLLLDSGADPSVEDHTGSSALVHAINAGDEGTLKMLMDACKAKGKEVIIITPDKLACARQMTKQYLKVPPLASLEHWDNLHSSMMPCASPSEIHLHTSQEDTPSAPEQVFSFQDRKCKANAPPTSSSHQPSPVHGRVEKLQSLQRLHSEPWLKIPQSFLAQQLGKGSFPTEELPDITPEEELTFQKRLPFSNANLTRHCSMDLKEAGGLNHTLRREITVDDDGSLRPEGALCRKMSFDGLSSLHSLSHPNLHSKSSAETITKDKDQDKSLPNLAVSSLWNIIQRRQLGVDHYSSDSQLSAPAGRSLDDHKGHMEKRRLPISRSSTLTGSREFLDNASLAYMHRRHPVSLERRGSGALLSEQVSHPRSGFLPPLTQHSQIPQGTSGGSSSNSVGSNSKPICSGVTGMRPCVPSAPTGFPKDFKIRKMLMRRHSMQTEQIKQLGDFKEICGH</sequence>
<feature type="repeat" description="ANK" evidence="4">
    <location>
        <begin position="42"/>
        <end position="82"/>
    </location>
</feature>
<dbReference type="OrthoDB" id="539213at2759"/>
<keyword evidence="3 4" id="KW-0040">ANK repeat</keyword>
<dbReference type="InterPro" id="IPR036770">
    <property type="entry name" value="Ankyrin_rpt-contain_sf"/>
</dbReference>
<dbReference type="Gene3D" id="1.25.40.20">
    <property type="entry name" value="Ankyrin repeat-containing domain"/>
    <property type="match status" value="1"/>
</dbReference>
<dbReference type="InParanoid" id="A0A6J2UYU5"/>
<comment type="similarity">
    <text evidence="1">Belongs to the ANKRD34 family.</text>
</comment>
<evidence type="ECO:0000256" key="1">
    <source>
        <dbReference type="ARBA" id="ARBA00010029"/>
    </source>
</evidence>
<evidence type="ECO:0000256" key="2">
    <source>
        <dbReference type="ARBA" id="ARBA00022737"/>
    </source>
</evidence>
<dbReference type="FunCoup" id="A0A6J2UYU5">
    <property type="interactions" value="24"/>
</dbReference>
<evidence type="ECO:0000256" key="4">
    <source>
        <dbReference type="PROSITE-ProRule" id="PRU00023"/>
    </source>
</evidence>
<feature type="region of interest" description="Disordered" evidence="5">
    <location>
        <begin position="465"/>
        <end position="500"/>
    </location>
</feature>
<evidence type="ECO:0000256" key="3">
    <source>
        <dbReference type="ARBA" id="ARBA00023043"/>
    </source>
</evidence>
<dbReference type="Proteomes" id="UP000504632">
    <property type="component" value="Chromosome 3"/>
</dbReference>
<keyword evidence="6" id="KW-1185">Reference proteome</keyword>
<dbReference type="SUPFAM" id="SSF48403">
    <property type="entry name" value="Ankyrin repeat"/>
    <property type="match status" value="1"/>
</dbReference>
<dbReference type="PANTHER" id="PTHR24156">
    <property type="entry name" value="ANK_REP_REGION DOMAIN-CONTAINING PROTEIN"/>
    <property type="match status" value="1"/>
</dbReference>
<feature type="region of interest" description="Disordered" evidence="5">
    <location>
        <begin position="392"/>
        <end position="424"/>
    </location>
</feature>
<dbReference type="InterPro" id="IPR002110">
    <property type="entry name" value="Ankyrin_rpt"/>
</dbReference>
<dbReference type="PANTHER" id="PTHR24156:SF1">
    <property type="entry name" value="ANKYRIN REPEAT DOMAIN-CONTAINING PROTEIN 34B"/>
    <property type="match status" value="1"/>
</dbReference>
<keyword evidence="2" id="KW-0677">Repeat</keyword>
<dbReference type="InterPro" id="IPR042637">
    <property type="entry name" value="AN34A/B/C"/>
</dbReference>
<dbReference type="RefSeq" id="XP_030624181.1">
    <property type="nucleotide sequence ID" value="XM_030768321.1"/>
</dbReference>
<gene>
    <name evidence="7" type="primary">ankrd34ba</name>
</gene>
<protein>
    <submittedName>
        <fullName evidence="7">Ankyrin repeat domain-containing protein 34B</fullName>
    </submittedName>
</protein>
<evidence type="ECO:0000313" key="6">
    <source>
        <dbReference type="Proteomes" id="UP000504632"/>
    </source>
</evidence>
<organism evidence="6 7">
    <name type="scientific">Chanos chanos</name>
    <name type="common">Milkfish</name>
    <name type="synonym">Mugil chanos</name>
    <dbReference type="NCBI Taxonomy" id="29144"/>
    <lineage>
        <taxon>Eukaryota</taxon>
        <taxon>Metazoa</taxon>
        <taxon>Chordata</taxon>
        <taxon>Craniata</taxon>
        <taxon>Vertebrata</taxon>
        <taxon>Euteleostomi</taxon>
        <taxon>Actinopterygii</taxon>
        <taxon>Neopterygii</taxon>
        <taxon>Teleostei</taxon>
        <taxon>Ostariophysi</taxon>
        <taxon>Gonorynchiformes</taxon>
        <taxon>Chanidae</taxon>
        <taxon>Chanos</taxon>
    </lineage>
</organism>